<evidence type="ECO:0000259" key="2">
    <source>
        <dbReference type="Pfam" id="PF01408"/>
    </source>
</evidence>
<proteinExistence type="predicted"/>
<evidence type="ECO:0000313" key="5">
    <source>
        <dbReference type="Proteomes" id="UP000321577"/>
    </source>
</evidence>
<dbReference type="SUPFAM" id="SSF51735">
    <property type="entry name" value="NAD(P)-binding Rossmann-fold domains"/>
    <property type="match status" value="1"/>
</dbReference>
<dbReference type="PANTHER" id="PTHR43818">
    <property type="entry name" value="BCDNA.GH03377"/>
    <property type="match status" value="1"/>
</dbReference>
<keyword evidence="1" id="KW-0560">Oxidoreductase</keyword>
<keyword evidence="5" id="KW-1185">Reference proteome</keyword>
<evidence type="ECO:0000259" key="3">
    <source>
        <dbReference type="Pfam" id="PF22725"/>
    </source>
</evidence>
<dbReference type="Pfam" id="PF01408">
    <property type="entry name" value="GFO_IDH_MocA"/>
    <property type="match status" value="1"/>
</dbReference>
<evidence type="ECO:0000256" key="1">
    <source>
        <dbReference type="ARBA" id="ARBA00023002"/>
    </source>
</evidence>
<name>A0A512MHW9_9BACT</name>
<gene>
    <name evidence="4" type="primary">gfo_2</name>
    <name evidence="4" type="ORF">BGE01nite_56270</name>
</gene>
<dbReference type="SUPFAM" id="SSF55347">
    <property type="entry name" value="Glyceraldehyde-3-phosphate dehydrogenase-like, C-terminal domain"/>
    <property type="match status" value="1"/>
</dbReference>
<dbReference type="InterPro" id="IPR000683">
    <property type="entry name" value="Gfo/Idh/MocA-like_OxRdtase_N"/>
</dbReference>
<comment type="caution">
    <text evidence="4">The sequence shown here is derived from an EMBL/GenBank/DDBJ whole genome shotgun (WGS) entry which is preliminary data.</text>
</comment>
<dbReference type="GO" id="GO:0016491">
    <property type="term" value="F:oxidoreductase activity"/>
    <property type="evidence" value="ECO:0007669"/>
    <property type="project" value="UniProtKB-KW"/>
</dbReference>
<dbReference type="Proteomes" id="UP000321577">
    <property type="component" value="Unassembled WGS sequence"/>
</dbReference>
<reference evidence="4 5" key="1">
    <citation type="submission" date="2019-07" db="EMBL/GenBank/DDBJ databases">
        <title>Whole genome shotgun sequence of Brevifollis gellanilyticus NBRC 108608.</title>
        <authorList>
            <person name="Hosoyama A."/>
            <person name="Uohara A."/>
            <person name="Ohji S."/>
            <person name="Ichikawa N."/>
        </authorList>
    </citation>
    <scope>NUCLEOTIDE SEQUENCE [LARGE SCALE GENOMIC DNA]</scope>
    <source>
        <strain evidence="4 5">NBRC 108608</strain>
    </source>
</reference>
<dbReference type="RefSeq" id="WP_146856113.1">
    <property type="nucleotide sequence ID" value="NZ_BKAG01000088.1"/>
</dbReference>
<sequence length="356" mass="39384">MKRWRIAGINFDHFHMGDLLRQTSEHPDAEIVAICDEHPERMVEAARNFNLRPDQVFTDHAACLEQTKPDIVVLCPAASKHGEWVEKVAPYGAHILMEKPFAGSVPEADAMVAAMKPTGKVLAINWPLVWDAAQQTAHRLIQEGLIGEPLEFQHCGGNRGPLYHGADKIEKEPSAEEKAASWFYSAKQGGGSLLDYMGYGTTLGTWHLGAKVPEEVTCTWHGATGLEVDEHAIAVIRYAHGLSRTETRWGTFTDPWTHQPQPKCGFVIKGSEGTLSCYDYEGKVRVQTRACPEGYEIPADEVLAPNRNPIEHLIHHLETGAPLIGPLTLHISRIGQQIVDTAFQSAQQKKTLRLVG</sequence>
<dbReference type="InterPro" id="IPR050463">
    <property type="entry name" value="Gfo/Idh/MocA_oxidrdct_glycsds"/>
</dbReference>
<dbReference type="InterPro" id="IPR055170">
    <property type="entry name" value="GFO_IDH_MocA-like_dom"/>
</dbReference>
<dbReference type="PANTHER" id="PTHR43818:SF11">
    <property type="entry name" value="BCDNA.GH03377"/>
    <property type="match status" value="1"/>
</dbReference>
<dbReference type="GO" id="GO:0000166">
    <property type="term" value="F:nucleotide binding"/>
    <property type="evidence" value="ECO:0007669"/>
    <property type="project" value="InterPro"/>
</dbReference>
<dbReference type="Gene3D" id="3.30.360.10">
    <property type="entry name" value="Dihydrodipicolinate Reductase, domain 2"/>
    <property type="match status" value="1"/>
</dbReference>
<accession>A0A512MHW9</accession>
<dbReference type="OrthoDB" id="9815825at2"/>
<evidence type="ECO:0000313" key="4">
    <source>
        <dbReference type="EMBL" id="GEP46336.1"/>
    </source>
</evidence>
<dbReference type="InterPro" id="IPR036291">
    <property type="entry name" value="NAD(P)-bd_dom_sf"/>
</dbReference>
<dbReference type="AlphaFoldDB" id="A0A512MHW9"/>
<dbReference type="EMBL" id="BKAG01000088">
    <property type="protein sequence ID" value="GEP46336.1"/>
    <property type="molecule type" value="Genomic_DNA"/>
</dbReference>
<feature type="domain" description="Gfo/Idh/MocA-like oxidoreductase N-terminal" evidence="2">
    <location>
        <begin position="6"/>
        <end position="124"/>
    </location>
</feature>
<feature type="domain" description="GFO/IDH/MocA-like oxidoreductase" evidence="3">
    <location>
        <begin position="135"/>
        <end position="275"/>
    </location>
</feature>
<dbReference type="Gene3D" id="3.40.50.720">
    <property type="entry name" value="NAD(P)-binding Rossmann-like Domain"/>
    <property type="match status" value="1"/>
</dbReference>
<dbReference type="Pfam" id="PF22725">
    <property type="entry name" value="GFO_IDH_MocA_C3"/>
    <property type="match status" value="1"/>
</dbReference>
<organism evidence="4 5">
    <name type="scientific">Brevifollis gellanilyticus</name>
    <dbReference type="NCBI Taxonomy" id="748831"/>
    <lineage>
        <taxon>Bacteria</taxon>
        <taxon>Pseudomonadati</taxon>
        <taxon>Verrucomicrobiota</taxon>
        <taxon>Verrucomicrobiia</taxon>
        <taxon>Verrucomicrobiales</taxon>
        <taxon>Verrucomicrobiaceae</taxon>
    </lineage>
</organism>
<protein>
    <submittedName>
        <fullName evidence="4">Glucose-fructose oxidoreductase</fullName>
    </submittedName>
</protein>